<feature type="transmembrane region" description="Helical" evidence="10">
    <location>
        <begin position="286"/>
        <end position="306"/>
    </location>
</feature>
<accession>A0A451AVY6</accession>
<feature type="transmembrane region" description="Helical" evidence="10">
    <location>
        <begin position="21"/>
        <end position="40"/>
    </location>
</feature>
<keyword evidence="6 10" id="KW-1133">Transmembrane helix</keyword>
<gene>
    <name evidence="12" type="ORF">BECKTUN1418E_GA0071001_12494</name>
    <name evidence="11" type="ORF">BECKTUN1418F_GA0071002_12494</name>
</gene>
<reference evidence="12" key="1">
    <citation type="submission" date="2019-02" db="EMBL/GenBank/DDBJ databases">
        <authorList>
            <person name="Gruber-Vodicka R. H."/>
            <person name="Seah K. B. B."/>
        </authorList>
    </citation>
    <scope>NUCLEOTIDE SEQUENCE</scope>
    <source>
        <strain evidence="12">BECK_BY2</strain>
        <strain evidence="11">BECK_BY3</strain>
    </source>
</reference>
<feature type="transmembrane region" description="Helical" evidence="10">
    <location>
        <begin position="327"/>
        <end position="350"/>
    </location>
</feature>
<dbReference type="GO" id="GO:0006811">
    <property type="term" value="P:monoatomic ion transport"/>
    <property type="evidence" value="ECO:0007669"/>
    <property type="project" value="UniProtKB-KW"/>
</dbReference>
<comment type="subcellular location">
    <subcellularLocation>
        <location evidence="1">Cell inner membrane</location>
        <topology evidence="1">Multi-pass membrane protein</topology>
    </subcellularLocation>
</comment>
<dbReference type="PANTHER" id="PTHR43298:SF2">
    <property type="entry name" value="FMN_FAD EXPORTER YEEO-RELATED"/>
    <property type="match status" value="1"/>
</dbReference>
<evidence type="ECO:0000256" key="4">
    <source>
        <dbReference type="ARBA" id="ARBA00022475"/>
    </source>
</evidence>
<keyword evidence="5 10" id="KW-0812">Transmembrane</keyword>
<name>A0A451AVY6_9GAMM</name>
<protein>
    <recommendedName>
        <fullName evidence="9">Multidrug-efflux transporter</fullName>
    </recommendedName>
</protein>
<feature type="transmembrane region" description="Helical" evidence="10">
    <location>
        <begin position="262"/>
        <end position="280"/>
    </location>
</feature>
<keyword evidence="7" id="KW-0406">Ion transport</keyword>
<feature type="transmembrane region" description="Helical" evidence="10">
    <location>
        <begin position="199"/>
        <end position="222"/>
    </location>
</feature>
<evidence type="ECO:0000256" key="10">
    <source>
        <dbReference type="SAM" id="Phobius"/>
    </source>
</evidence>
<evidence type="ECO:0000256" key="9">
    <source>
        <dbReference type="ARBA" id="ARBA00031636"/>
    </source>
</evidence>
<dbReference type="NCBIfam" id="TIGR00797">
    <property type="entry name" value="matE"/>
    <property type="match status" value="1"/>
</dbReference>
<keyword evidence="2" id="KW-0813">Transport</keyword>
<proteinExistence type="predicted"/>
<evidence type="ECO:0000256" key="6">
    <source>
        <dbReference type="ARBA" id="ARBA00022989"/>
    </source>
</evidence>
<keyword evidence="8 10" id="KW-0472">Membrane</keyword>
<keyword evidence="3" id="KW-0050">Antiport</keyword>
<dbReference type="EMBL" id="CAADFV010000249">
    <property type="protein sequence ID" value="VFK70220.1"/>
    <property type="molecule type" value="Genomic_DNA"/>
</dbReference>
<feature type="transmembrane region" description="Helical" evidence="10">
    <location>
        <begin position="141"/>
        <end position="160"/>
    </location>
</feature>
<dbReference type="GO" id="GO:0005886">
    <property type="term" value="C:plasma membrane"/>
    <property type="evidence" value="ECO:0007669"/>
    <property type="project" value="UniProtKB-SubCell"/>
</dbReference>
<dbReference type="GO" id="GO:0042910">
    <property type="term" value="F:xenobiotic transmembrane transporter activity"/>
    <property type="evidence" value="ECO:0007669"/>
    <property type="project" value="InterPro"/>
</dbReference>
<dbReference type="Pfam" id="PF01554">
    <property type="entry name" value="MatE"/>
    <property type="match status" value="2"/>
</dbReference>
<feature type="transmembrane region" description="Helical" evidence="10">
    <location>
        <begin position="429"/>
        <end position="447"/>
    </location>
</feature>
<dbReference type="AlphaFoldDB" id="A0A451AVY6"/>
<evidence type="ECO:0000256" key="1">
    <source>
        <dbReference type="ARBA" id="ARBA00004429"/>
    </source>
</evidence>
<dbReference type="PANTHER" id="PTHR43298">
    <property type="entry name" value="MULTIDRUG RESISTANCE PROTEIN NORM-RELATED"/>
    <property type="match status" value="1"/>
</dbReference>
<dbReference type="CDD" id="cd13131">
    <property type="entry name" value="MATE_NorM_like"/>
    <property type="match status" value="1"/>
</dbReference>
<feature type="transmembrane region" description="Helical" evidence="10">
    <location>
        <begin position="172"/>
        <end position="193"/>
    </location>
</feature>
<dbReference type="InterPro" id="IPR050222">
    <property type="entry name" value="MATE_MdtK"/>
</dbReference>
<dbReference type="InterPro" id="IPR002528">
    <property type="entry name" value="MATE_fam"/>
</dbReference>
<feature type="transmembrane region" description="Helical" evidence="10">
    <location>
        <begin position="401"/>
        <end position="423"/>
    </location>
</feature>
<dbReference type="EMBL" id="CAADFY010000249">
    <property type="protein sequence ID" value="VFK61223.1"/>
    <property type="molecule type" value="Genomic_DNA"/>
</dbReference>
<evidence type="ECO:0000256" key="7">
    <source>
        <dbReference type="ARBA" id="ARBA00023065"/>
    </source>
</evidence>
<evidence type="ECO:0000256" key="3">
    <source>
        <dbReference type="ARBA" id="ARBA00022449"/>
    </source>
</evidence>
<organism evidence="12">
    <name type="scientific">Candidatus Kentrum sp. TUN</name>
    <dbReference type="NCBI Taxonomy" id="2126343"/>
    <lineage>
        <taxon>Bacteria</taxon>
        <taxon>Pseudomonadati</taxon>
        <taxon>Pseudomonadota</taxon>
        <taxon>Gammaproteobacteria</taxon>
        <taxon>Candidatus Kentrum</taxon>
    </lineage>
</organism>
<evidence type="ECO:0000256" key="2">
    <source>
        <dbReference type="ARBA" id="ARBA00022448"/>
    </source>
</evidence>
<feature type="transmembrane region" description="Helical" evidence="10">
    <location>
        <begin position="60"/>
        <end position="81"/>
    </location>
</feature>
<dbReference type="PIRSF" id="PIRSF006603">
    <property type="entry name" value="DinF"/>
    <property type="match status" value="1"/>
</dbReference>
<feature type="transmembrane region" description="Helical" evidence="10">
    <location>
        <begin position="362"/>
        <end position="380"/>
    </location>
</feature>
<keyword evidence="4" id="KW-1003">Cell membrane</keyword>
<evidence type="ECO:0000256" key="8">
    <source>
        <dbReference type="ARBA" id="ARBA00023136"/>
    </source>
</evidence>
<evidence type="ECO:0000256" key="5">
    <source>
        <dbReference type="ARBA" id="ARBA00022692"/>
    </source>
</evidence>
<dbReference type="GO" id="GO:0015297">
    <property type="term" value="F:antiporter activity"/>
    <property type="evidence" value="ECO:0007669"/>
    <property type="project" value="UniProtKB-KW"/>
</dbReference>
<feature type="transmembrane region" description="Helical" evidence="10">
    <location>
        <begin position="101"/>
        <end position="121"/>
    </location>
</feature>
<sequence length="464" mass="50380">MSYKRLLVSRFPSLFQLRATLGISLPLSFGYLAEVAVGFTDNIMLGRLGTDALGAAGLGLSIYNVLLITGIGMIFPAMLLVSQARGSSRARTVPRIVRQGLWVAGLLSIPCLAVLWHMEAILLLTGQDPELTKMAARYMNYYMWTILPAFTSFLFIYALTGMGRPMTISLILWFKLALNILLNYTLIFGNFGFPAMGMAGAGLASIIAYSASHIAFFGVLAFHRPFRSGALFRHAWRPRWNIVVQFPRLGWPKSIELLTKNGLYSTMALVAGWFGTQAIASHTIAHGIVLVISITTSVAVGHAVSTRTGIARGRGELSDIRDILNSGLLLILLFILPLIILLKTFSPWIVMLFIGSGPENHAILPVAAPLVVLVAFFAMMDGLHLVTGYVLNGLADMKMPALILAVIYWGVGFPCGIVLAFVMDLGVMGLWWGITIGAAVTILIYLARFRWVVNAHGSQPAPGG</sequence>
<evidence type="ECO:0000313" key="11">
    <source>
        <dbReference type="EMBL" id="VFK61223.1"/>
    </source>
</evidence>
<evidence type="ECO:0000313" key="12">
    <source>
        <dbReference type="EMBL" id="VFK70220.1"/>
    </source>
</evidence>
<dbReference type="InterPro" id="IPR048279">
    <property type="entry name" value="MdtK-like"/>
</dbReference>